<dbReference type="Gene3D" id="1.20.5.170">
    <property type="match status" value="1"/>
</dbReference>
<dbReference type="SUPFAM" id="SSF57959">
    <property type="entry name" value="Leucine zipper domain"/>
    <property type="match status" value="1"/>
</dbReference>
<proteinExistence type="predicted"/>
<evidence type="ECO:0000256" key="2">
    <source>
        <dbReference type="ARBA" id="ARBA00023242"/>
    </source>
</evidence>
<feature type="region of interest" description="Disordered" evidence="3">
    <location>
        <begin position="380"/>
        <end position="402"/>
    </location>
</feature>
<name>A0A3M7CXB1_HORWE</name>
<dbReference type="GO" id="GO:0001228">
    <property type="term" value="F:DNA-binding transcription activator activity, RNA polymerase II-specific"/>
    <property type="evidence" value="ECO:0007669"/>
    <property type="project" value="TreeGrafter"/>
</dbReference>
<dbReference type="PROSITE" id="PS50217">
    <property type="entry name" value="BZIP"/>
    <property type="match status" value="1"/>
</dbReference>
<dbReference type="GO" id="GO:0000976">
    <property type="term" value="F:transcription cis-regulatory region binding"/>
    <property type="evidence" value="ECO:0007669"/>
    <property type="project" value="InterPro"/>
</dbReference>
<dbReference type="GO" id="GO:0090575">
    <property type="term" value="C:RNA polymerase II transcription regulator complex"/>
    <property type="evidence" value="ECO:0007669"/>
    <property type="project" value="TreeGrafter"/>
</dbReference>
<reference evidence="5 6" key="1">
    <citation type="journal article" date="2018" name="BMC Genomics">
        <title>Genomic evidence for intraspecific hybridization in a clonal and extremely halotolerant yeast.</title>
        <authorList>
            <person name="Gostincar C."/>
            <person name="Stajich J.E."/>
            <person name="Zupancic J."/>
            <person name="Zalar P."/>
            <person name="Gunde-Cimerman N."/>
        </authorList>
    </citation>
    <scope>NUCLEOTIDE SEQUENCE [LARGE SCALE GENOMIC DNA]</scope>
    <source>
        <strain evidence="5 6">EXF-151</strain>
    </source>
</reference>
<dbReference type="InterPro" id="IPR050936">
    <property type="entry name" value="AP-1-like"/>
</dbReference>
<feature type="domain" description="BZIP" evidence="4">
    <location>
        <begin position="344"/>
        <end position="402"/>
    </location>
</feature>
<dbReference type="PANTHER" id="PTHR40621:SF6">
    <property type="entry name" value="AP-1-LIKE TRANSCRIPTION FACTOR YAP1-RELATED"/>
    <property type="match status" value="1"/>
</dbReference>
<dbReference type="Pfam" id="PF00170">
    <property type="entry name" value="bZIP_1"/>
    <property type="match status" value="1"/>
</dbReference>
<dbReference type="PROSITE" id="PS00036">
    <property type="entry name" value="BZIP_BASIC"/>
    <property type="match status" value="1"/>
</dbReference>
<dbReference type="InterPro" id="IPR004827">
    <property type="entry name" value="bZIP"/>
</dbReference>
<accession>A0A3M7CXB1</accession>
<organism evidence="5 6">
    <name type="scientific">Hortaea werneckii</name>
    <name type="common">Black yeast</name>
    <name type="synonym">Cladosporium werneckii</name>
    <dbReference type="NCBI Taxonomy" id="91943"/>
    <lineage>
        <taxon>Eukaryota</taxon>
        <taxon>Fungi</taxon>
        <taxon>Dikarya</taxon>
        <taxon>Ascomycota</taxon>
        <taxon>Pezizomycotina</taxon>
        <taxon>Dothideomycetes</taxon>
        <taxon>Dothideomycetidae</taxon>
        <taxon>Mycosphaerellales</taxon>
        <taxon>Teratosphaeriaceae</taxon>
        <taxon>Hortaea</taxon>
    </lineage>
</organism>
<dbReference type="CDD" id="cd14688">
    <property type="entry name" value="bZIP_YAP"/>
    <property type="match status" value="1"/>
</dbReference>
<comment type="caution">
    <text evidence="5">The sequence shown here is derived from an EMBL/GenBank/DDBJ whole genome shotgun (WGS) entry which is preliminary data.</text>
</comment>
<feature type="compositionally biased region" description="Polar residues" evidence="3">
    <location>
        <begin position="385"/>
        <end position="402"/>
    </location>
</feature>
<evidence type="ECO:0000313" key="6">
    <source>
        <dbReference type="Proteomes" id="UP000270230"/>
    </source>
</evidence>
<evidence type="ECO:0000256" key="1">
    <source>
        <dbReference type="ARBA" id="ARBA00004123"/>
    </source>
</evidence>
<dbReference type="OrthoDB" id="3915481at2759"/>
<evidence type="ECO:0000259" key="4">
    <source>
        <dbReference type="PROSITE" id="PS50217"/>
    </source>
</evidence>
<sequence>MTLPSWQPHSEEAESLHYYLSFFAPQVMLPKDANDRFLACSQYPIIFHSLQYAAHLHRGILRGGDHRRTENRQMLLHKTKTIGLLRDLISTLEDRMIDVVVHAILHLLWEQAPIDDASEDEKRVLLFVPHLPSACWVNVYGKARSVSPHFRALEMLVQRAGGLDRIAPDLVRQLRVFDLIMASAVCVRPAFPYSARVDEGGVLDLLATHFGMGTFPSFGSGLQLRHALPSAALEVYDRISQFKFSRTSMVMANDPEMESFLNSLGDFDDQALDAAMFSNIDHIFSCTESNVSSPSPIDVQSLPAFDAAFWSSPSPITSQQQQEDESTPTAGYVSAIPMRMKSGSSKVARRKEQNRVAQRAFRDRQRRLISELQAEINASYEKNNELTAKNQQLEQRMQELQP</sequence>
<evidence type="ECO:0000256" key="3">
    <source>
        <dbReference type="SAM" id="MobiDB-lite"/>
    </source>
</evidence>
<dbReference type="Proteomes" id="UP000270230">
    <property type="component" value="Unassembled WGS sequence"/>
</dbReference>
<comment type="subcellular location">
    <subcellularLocation>
        <location evidence="1">Nucleus</location>
    </subcellularLocation>
</comment>
<dbReference type="InterPro" id="IPR046347">
    <property type="entry name" value="bZIP_sf"/>
</dbReference>
<keyword evidence="2" id="KW-0539">Nucleus</keyword>
<dbReference type="PANTHER" id="PTHR40621">
    <property type="entry name" value="TRANSCRIPTION FACTOR KAPC-RELATED"/>
    <property type="match status" value="1"/>
</dbReference>
<dbReference type="EMBL" id="QWIN01000212">
    <property type="protein sequence ID" value="RMY56316.1"/>
    <property type="molecule type" value="Genomic_DNA"/>
</dbReference>
<gene>
    <name evidence="5" type="ORF">D0865_03718</name>
</gene>
<protein>
    <recommendedName>
        <fullName evidence="4">BZIP domain-containing protein</fullName>
    </recommendedName>
</protein>
<dbReference type="AlphaFoldDB" id="A0A3M7CXB1"/>
<evidence type="ECO:0000313" key="5">
    <source>
        <dbReference type="EMBL" id="RMY56316.1"/>
    </source>
</evidence>